<proteinExistence type="inferred from homology"/>
<evidence type="ECO:0000256" key="1">
    <source>
        <dbReference type="ARBA" id="ARBA00004613"/>
    </source>
</evidence>
<dbReference type="PANTHER" id="PTHR10795">
    <property type="entry name" value="PROPROTEIN CONVERTASE SUBTILISIN/KEXIN"/>
    <property type="match status" value="1"/>
</dbReference>
<dbReference type="GO" id="GO:0004252">
    <property type="term" value="F:serine-type endopeptidase activity"/>
    <property type="evidence" value="ECO:0007669"/>
    <property type="project" value="InterPro"/>
</dbReference>
<keyword evidence="7" id="KW-1185">Reference proteome</keyword>
<reference evidence="6 7" key="1">
    <citation type="submission" date="2024-04" db="EMBL/GenBank/DDBJ databases">
        <authorList>
            <person name="Fracassetti M."/>
        </authorList>
    </citation>
    <scope>NUCLEOTIDE SEQUENCE [LARGE SCALE GENOMIC DNA]</scope>
</reference>
<dbReference type="InterPro" id="IPR041469">
    <property type="entry name" value="Subtilisin-like_FN3"/>
</dbReference>
<dbReference type="EMBL" id="OZ034822">
    <property type="protein sequence ID" value="CAL1410733.1"/>
    <property type="molecule type" value="Genomic_DNA"/>
</dbReference>
<evidence type="ECO:0000259" key="5">
    <source>
        <dbReference type="Pfam" id="PF17766"/>
    </source>
</evidence>
<evidence type="ECO:0000256" key="2">
    <source>
        <dbReference type="ARBA" id="ARBA00011073"/>
    </source>
</evidence>
<dbReference type="InterPro" id="IPR036852">
    <property type="entry name" value="Peptidase_S8/S53_dom_sf"/>
</dbReference>
<comment type="subcellular location">
    <subcellularLocation>
        <location evidence="1">Secreted</location>
    </subcellularLocation>
</comment>
<gene>
    <name evidence="6" type="ORF">LTRI10_LOCUS50131</name>
</gene>
<comment type="similarity">
    <text evidence="2">Belongs to the peptidase S8 family.</text>
</comment>
<dbReference type="Proteomes" id="UP001497516">
    <property type="component" value="Chromosome 9"/>
</dbReference>
<dbReference type="GO" id="GO:0005576">
    <property type="term" value="C:extracellular region"/>
    <property type="evidence" value="ECO:0007669"/>
    <property type="project" value="UniProtKB-SubCell"/>
</dbReference>
<feature type="region of interest" description="Disordered" evidence="4">
    <location>
        <begin position="1"/>
        <end position="21"/>
    </location>
</feature>
<feature type="domain" description="Subtilisin-like protease fibronectin type-III" evidence="5">
    <location>
        <begin position="86"/>
        <end position="193"/>
    </location>
</feature>
<dbReference type="AlphaFoldDB" id="A0AAV2GJ22"/>
<accession>A0AAV2GJ22</accession>
<sequence length="202" mass="21941">MMTTADSLDLSNQPIKDAGKSERTSTAFGIGAGHVNPNKALDPGLVYDAGAIDYVNLLCGMNFTAKQIRAITRSSTTNLCSAPTLDLNYPSFIALFSVNYSSSSSPNEVLEFTRTVTNVGKGTTSYRATLTPLEGLFVKVVPNKLEFSSEGQKLQFKLTIENNHPVKKKPFVSSGYLRWTEDGGDHIVQSPVLATNKEFKPL</sequence>
<evidence type="ECO:0000313" key="7">
    <source>
        <dbReference type="Proteomes" id="UP001497516"/>
    </source>
</evidence>
<dbReference type="Pfam" id="PF17766">
    <property type="entry name" value="fn3_6"/>
    <property type="match status" value="1"/>
</dbReference>
<dbReference type="GO" id="GO:0006508">
    <property type="term" value="P:proteolysis"/>
    <property type="evidence" value="ECO:0007669"/>
    <property type="project" value="InterPro"/>
</dbReference>
<dbReference type="Gene3D" id="2.60.40.2310">
    <property type="match status" value="1"/>
</dbReference>
<dbReference type="InterPro" id="IPR045051">
    <property type="entry name" value="SBT"/>
</dbReference>
<evidence type="ECO:0000256" key="4">
    <source>
        <dbReference type="SAM" id="MobiDB-lite"/>
    </source>
</evidence>
<feature type="compositionally biased region" description="Polar residues" evidence="4">
    <location>
        <begin position="1"/>
        <end position="14"/>
    </location>
</feature>
<evidence type="ECO:0000256" key="3">
    <source>
        <dbReference type="ARBA" id="ARBA00022729"/>
    </source>
</evidence>
<dbReference type="Gene3D" id="3.40.50.200">
    <property type="entry name" value="Peptidase S8/S53 domain"/>
    <property type="match status" value="1"/>
</dbReference>
<protein>
    <recommendedName>
        <fullName evidence="5">Subtilisin-like protease fibronectin type-III domain-containing protein</fullName>
    </recommendedName>
</protein>
<evidence type="ECO:0000313" key="6">
    <source>
        <dbReference type="EMBL" id="CAL1410733.1"/>
    </source>
</evidence>
<name>A0AAV2GJ22_9ROSI</name>
<keyword evidence="3" id="KW-0732">Signal</keyword>
<organism evidence="6 7">
    <name type="scientific">Linum trigynum</name>
    <dbReference type="NCBI Taxonomy" id="586398"/>
    <lineage>
        <taxon>Eukaryota</taxon>
        <taxon>Viridiplantae</taxon>
        <taxon>Streptophyta</taxon>
        <taxon>Embryophyta</taxon>
        <taxon>Tracheophyta</taxon>
        <taxon>Spermatophyta</taxon>
        <taxon>Magnoliopsida</taxon>
        <taxon>eudicotyledons</taxon>
        <taxon>Gunneridae</taxon>
        <taxon>Pentapetalae</taxon>
        <taxon>rosids</taxon>
        <taxon>fabids</taxon>
        <taxon>Malpighiales</taxon>
        <taxon>Linaceae</taxon>
        <taxon>Linum</taxon>
    </lineage>
</organism>